<dbReference type="EMBL" id="GL377572">
    <property type="protein sequence ID" value="EFJ32738.1"/>
    <property type="molecule type" value="Genomic_DNA"/>
</dbReference>
<keyword evidence="2" id="KW-1185">Reference proteome</keyword>
<dbReference type="InParanoid" id="D8R4V9"/>
<evidence type="ECO:0000313" key="1">
    <source>
        <dbReference type="EMBL" id="EFJ32738.1"/>
    </source>
</evidence>
<dbReference type="Proteomes" id="UP000001514">
    <property type="component" value="Unassembled WGS sequence"/>
</dbReference>
<protein>
    <submittedName>
        <fullName evidence="1">Uncharacterized protein</fullName>
    </submittedName>
</protein>
<name>D8R4V9_SELML</name>
<sequence length="435" mass="48502">MGVVDADGDANSAFSNNTSGCAGFRHRVVRTECKNLLSERAFPWRSEGVKEAIGHASKACGSETFVLFTAATTWHSVASLAGTGTGHAQTPYIPLPPLTNDDMNEVAQIFFDRVMKNQGPRVTLTDEWKKVIHIAGGNPRMLSFLINSLMTELPRPISLRELNMQEGLDKRKQRQNALDTPAIYTSELGVPVTRGEKVWDGSDDTWGDLEGQGIVGLIQLCVRFLPLVAYCVTHLSGSELRALWPPLTSSSWTDKEDADVLGFAFMIQLKTLLNNGAPFTLGDIVPRHTWLSDDLHHMQLQLPQPPSMFDFGVGLYLAYQIRDPADSIQWDIVQPEKAPCSKQEFFDLVARHPGSLIYKLTKNSYTDTIMKLERRIFKRDGEVKVIFMHMERKYGCKSTLLDWVLGEEEAGMRFMKGVAVCIFVAVSQESSGESK</sequence>
<proteinExistence type="predicted"/>
<accession>D8R4V9</accession>
<dbReference type="HOGENOM" id="CLU_630737_0_0_1"/>
<organism evidence="2">
    <name type="scientific">Selaginella moellendorffii</name>
    <name type="common">Spikemoss</name>
    <dbReference type="NCBI Taxonomy" id="88036"/>
    <lineage>
        <taxon>Eukaryota</taxon>
        <taxon>Viridiplantae</taxon>
        <taxon>Streptophyta</taxon>
        <taxon>Embryophyta</taxon>
        <taxon>Tracheophyta</taxon>
        <taxon>Lycopodiopsida</taxon>
        <taxon>Selaginellales</taxon>
        <taxon>Selaginellaceae</taxon>
        <taxon>Selaginella</taxon>
    </lineage>
</organism>
<dbReference type="KEGG" id="smo:SELMODRAFT_407825"/>
<evidence type="ECO:0000313" key="2">
    <source>
        <dbReference type="Proteomes" id="UP000001514"/>
    </source>
</evidence>
<dbReference type="AlphaFoldDB" id="D8R4V9"/>
<gene>
    <name evidence="1" type="ORF">SELMODRAFT_407825</name>
</gene>
<reference evidence="1 2" key="1">
    <citation type="journal article" date="2011" name="Science">
        <title>The Selaginella genome identifies genetic changes associated with the evolution of vascular plants.</title>
        <authorList>
            <person name="Banks J.A."/>
            <person name="Nishiyama T."/>
            <person name="Hasebe M."/>
            <person name="Bowman J.L."/>
            <person name="Gribskov M."/>
            <person name="dePamphilis C."/>
            <person name="Albert V.A."/>
            <person name="Aono N."/>
            <person name="Aoyama T."/>
            <person name="Ambrose B.A."/>
            <person name="Ashton N.W."/>
            <person name="Axtell M.J."/>
            <person name="Barker E."/>
            <person name="Barker M.S."/>
            <person name="Bennetzen J.L."/>
            <person name="Bonawitz N.D."/>
            <person name="Chapple C."/>
            <person name="Cheng C."/>
            <person name="Correa L.G."/>
            <person name="Dacre M."/>
            <person name="DeBarry J."/>
            <person name="Dreyer I."/>
            <person name="Elias M."/>
            <person name="Engstrom E.M."/>
            <person name="Estelle M."/>
            <person name="Feng L."/>
            <person name="Finet C."/>
            <person name="Floyd S.K."/>
            <person name="Frommer W.B."/>
            <person name="Fujita T."/>
            <person name="Gramzow L."/>
            <person name="Gutensohn M."/>
            <person name="Harholt J."/>
            <person name="Hattori M."/>
            <person name="Heyl A."/>
            <person name="Hirai T."/>
            <person name="Hiwatashi Y."/>
            <person name="Ishikawa M."/>
            <person name="Iwata M."/>
            <person name="Karol K.G."/>
            <person name="Koehler B."/>
            <person name="Kolukisaoglu U."/>
            <person name="Kubo M."/>
            <person name="Kurata T."/>
            <person name="Lalonde S."/>
            <person name="Li K."/>
            <person name="Li Y."/>
            <person name="Litt A."/>
            <person name="Lyons E."/>
            <person name="Manning G."/>
            <person name="Maruyama T."/>
            <person name="Michael T.P."/>
            <person name="Mikami K."/>
            <person name="Miyazaki S."/>
            <person name="Morinaga S."/>
            <person name="Murata T."/>
            <person name="Mueller-Roeber B."/>
            <person name="Nelson D.R."/>
            <person name="Obara M."/>
            <person name="Oguri Y."/>
            <person name="Olmstead R.G."/>
            <person name="Onodera N."/>
            <person name="Petersen B.L."/>
            <person name="Pils B."/>
            <person name="Prigge M."/>
            <person name="Rensing S.A."/>
            <person name="Riano-Pachon D.M."/>
            <person name="Roberts A.W."/>
            <person name="Sato Y."/>
            <person name="Scheller H.V."/>
            <person name="Schulz B."/>
            <person name="Schulz C."/>
            <person name="Shakirov E.V."/>
            <person name="Shibagaki N."/>
            <person name="Shinohara N."/>
            <person name="Shippen D.E."/>
            <person name="Soerensen I."/>
            <person name="Sotooka R."/>
            <person name="Sugimoto N."/>
            <person name="Sugita M."/>
            <person name="Sumikawa N."/>
            <person name="Tanurdzic M."/>
            <person name="Theissen G."/>
            <person name="Ulvskov P."/>
            <person name="Wakazuki S."/>
            <person name="Weng J.K."/>
            <person name="Willats W.W."/>
            <person name="Wipf D."/>
            <person name="Wolf P.G."/>
            <person name="Yang L."/>
            <person name="Zimmer A.D."/>
            <person name="Zhu Q."/>
            <person name="Mitros T."/>
            <person name="Hellsten U."/>
            <person name="Loque D."/>
            <person name="Otillar R."/>
            <person name="Salamov A."/>
            <person name="Schmutz J."/>
            <person name="Shapiro H."/>
            <person name="Lindquist E."/>
            <person name="Lucas S."/>
            <person name="Rokhsar D."/>
            <person name="Grigoriev I.V."/>
        </authorList>
    </citation>
    <scope>NUCLEOTIDE SEQUENCE [LARGE SCALE GENOMIC DNA]</scope>
</reference>
<dbReference type="Gramene" id="EFJ32738">
    <property type="protein sequence ID" value="EFJ32738"/>
    <property type="gene ID" value="SELMODRAFT_407825"/>
</dbReference>